<evidence type="ECO:0000313" key="2">
    <source>
        <dbReference type="Proteomes" id="UP001150581"/>
    </source>
</evidence>
<dbReference type="EMBL" id="JANBPG010001864">
    <property type="protein sequence ID" value="KAJ1887959.1"/>
    <property type="molecule type" value="Genomic_DNA"/>
</dbReference>
<keyword evidence="2" id="KW-1185">Reference proteome</keyword>
<protein>
    <submittedName>
        <fullName evidence="1">Uncharacterized protein</fullName>
    </submittedName>
</protein>
<sequence>MDEITILRVKRKRNQEPLEALVLQQQQKRKFAHTPTSHPLFFTLGETLPETDFNDTHKLQALKSRLTQLTQQQQQGVETNSRDREETSSQHVDLMDTASDQQHQHQQQSTFRVLPRQLELPDAKGAFGIPQVMASSEAKKAPIRMFDAIQEDTSTGHTKPQGAAEPTVDDLVPMVRDYLSFDQRPVPEYVYDFYYVQQQQQQESGMRTLNNNVGMATWIDDVEELLDVVSDVDDDEDSNAEDYYANEYPDNPDSASDYYYSTDEREDIASEREEWGDGREYEW</sequence>
<accession>A0ACC1I8M7</accession>
<gene>
    <name evidence="1" type="ORF">LPJ66_008822</name>
</gene>
<name>A0ACC1I8M7_9FUNG</name>
<reference evidence="1" key="1">
    <citation type="submission" date="2022-07" db="EMBL/GenBank/DDBJ databases">
        <title>Phylogenomic reconstructions and comparative analyses of Kickxellomycotina fungi.</title>
        <authorList>
            <person name="Reynolds N.K."/>
            <person name="Stajich J.E."/>
            <person name="Barry K."/>
            <person name="Grigoriev I.V."/>
            <person name="Crous P."/>
            <person name="Smith M.E."/>
        </authorList>
    </citation>
    <scope>NUCLEOTIDE SEQUENCE</scope>
    <source>
        <strain evidence="1">Benny 63K</strain>
    </source>
</reference>
<comment type="caution">
    <text evidence="1">The sequence shown here is derived from an EMBL/GenBank/DDBJ whole genome shotgun (WGS) entry which is preliminary data.</text>
</comment>
<evidence type="ECO:0000313" key="1">
    <source>
        <dbReference type="EMBL" id="KAJ1887959.1"/>
    </source>
</evidence>
<dbReference type="Proteomes" id="UP001150581">
    <property type="component" value="Unassembled WGS sequence"/>
</dbReference>
<organism evidence="1 2">
    <name type="scientific">Kickxella alabastrina</name>
    <dbReference type="NCBI Taxonomy" id="61397"/>
    <lineage>
        <taxon>Eukaryota</taxon>
        <taxon>Fungi</taxon>
        <taxon>Fungi incertae sedis</taxon>
        <taxon>Zoopagomycota</taxon>
        <taxon>Kickxellomycotina</taxon>
        <taxon>Kickxellomycetes</taxon>
        <taxon>Kickxellales</taxon>
        <taxon>Kickxellaceae</taxon>
        <taxon>Kickxella</taxon>
    </lineage>
</organism>
<proteinExistence type="predicted"/>